<dbReference type="SMART" id="SM00387">
    <property type="entry name" value="HATPase_c"/>
    <property type="match status" value="1"/>
</dbReference>
<evidence type="ECO:0000313" key="7">
    <source>
        <dbReference type="Proteomes" id="UP001165368"/>
    </source>
</evidence>
<dbReference type="InterPro" id="IPR003594">
    <property type="entry name" value="HATPase_dom"/>
</dbReference>
<dbReference type="GO" id="GO:0016301">
    <property type="term" value="F:kinase activity"/>
    <property type="evidence" value="ECO:0007669"/>
    <property type="project" value="UniProtKB-KW"/>
</dbReference>
<dbReference type="SUPFAM" id="SSF55781">
    <property type="entry name" value="GAF domain-like"/>
    <property type="match status" value="1"/>
</dbReference>
<dbReference type="RefSeq" id="WP_237820610.1">
    <property type="nucleotide sequence ID" value="NZ_JAKLTQ010000006.1"/>
</dbReference>
<dbReference type="SUPFAM" id="SSF55874">
    <property type="entry name" value="ATPase domain of HSP90 chaperone/DNA topoisomerase II/histidine kinase"/>
    <property type="match status" value="1"/>
</dbReference>
<keyword evidence="3" id="KW-0902">Two-component regulatory system</keyword>
<dbReference type="Pfam" id="PF07730">
    <property type="entry name" value="HisKA_3"/>
    <property type="match status" value="1"/>
</dbReference>
<dbReference type="Gene3D" id="3.30.565.10">
    <property type="entry name" value="Histidine kinase-like ATPase, C-terminal domain"/>
    <property type="match status" value="1"/>
</dbReference>
<feature type="domain" description="Histidine kinase/HSP90-like ATPase" evidence="5">
    <location>
        <begin position="421"/>
        <end position="511"/>
    </location>
</feature>
<evidence type="ECO:0000256" key="1">
    <source>
        <dbReference type="ARBA" id="ARBA00022679"/>
    </source>
</evidence>
<keyword evidence="1" id="KW-0808">Transferase</keyword>
<name>A0ABS9L7C5_9MICC</name>
<organism evidence="6 7">
    <name type="scientific">Arthrobacter hankyongi</name>
    <dbReference type="NCBI Taxonomy" id="2904801"/>
    <lineage>
        <taxon>Bacteria</taxon>
        <taxon>Bacillati</taxon>
        <taxon>Actinomycetota</taxon>
        <taxon>Actinomycetes</taxon>
        <taxon>Micrococcales</taxon>
        <taxon>Micrococcaceae</taxon>
        <taxon>Arthrobacter</taxon>
    </lineage>
</organism>
<evidence type="ECO:0000259" key="4">
    <source>
        <dbReference type="SMART" id="SM00065"/>
    </source>
</evidence>
<dbReference type="EMBL" id="JAKLTQ010000006">
    <property type="protein sequence ID" value="MCG2622379.1"/>
    <property type="molecule type" value="Genomic_DNA"/>
</dbReference>
<evidence type="ECO:0000259" key="5">
    <source>
        <dbReference type="SMART" id="SM00387"/>
    </source>
</evidence>
<dbReference type="Pfam" id="PF02518">
    <property type="entry name" value="HATPase_c"/>
    <property type="match status" value="1"/>
</dbReference>
<evidence type="ECO:0000256" key="3">
    <source>
        <dbReference type="ARBA" id="ARBA00023012"/>
    </source>
</evidence>
<evidence type="ECO:0000256" key="2">
    <source>
        <dbReference type="ARBA" id="ARBA00022777"/>
    </source>
</evidence>
<dbReference type="InterPro" id="IPR011712">
    <property type="entry name" value="Sig_transdc_His_kin_sub3_dim/P"/>
</dbReference>
<sequence length="511" mass="54620">MVDTDPVANARQMRRALASLAEDLSLEEVLERLAEAACRSAHAHRGEIALSGAEQQACDVVTLEIRQGRARRSAQRLSGPDGVPDPDTATFLAVPIRIRGAVLGSLYLADKAGDGGFTAEDEERSAALAALAGAAIENAMLSRETAASRHWLEAAMELAGTILGMVGQQESEALHMIAERAMQESDSVVAAVGAPDPESGAVRWLLGTGTEAPAAIGSTVAAAAPVLSLLELENPRPLADAAQLLGPAARGVLGPGLLLALGPRGDDRRVLLLARGLGAVEYRQWDVDVIGVFCQHVSMALELGNVYRMREQHLLFVDRERIARDLHDLVIQRLFAAGLNLQGMRRFSTEPSQLERIRDITAELDQVIKDLRDTIYSLREPAEGPGLLSSRVTATVRGGTASLDYTPQLKFSGPVDDVPATVAEHVVAVVLEGLSNAVRHSGADSIWISLVADDHHRLELTIADNGRGLPVPARRSGLVNIERRARLLDGTFRVESAPGQGTRLIWTVPLP</sequence>
<dbReference type="Proteomes" id="UP001165368">
    <property type="component" value="Unassembled WGS sequence"/>
</dbReference>
<reference evidence="6" key="1">
    <citation type="submission" date="2022-01" db="EMBL/GenBank/DDBJ databases">
        <authorList>
            <person name="Jo J.-H."/>
            <person name="Im W.-T."/>
        </authorList>
    </citation>
    <scope>NUCLEOTIDE SEQUENCE</scope>
    <source>
        <strain evidence="6">I2-34</strain>
    </source>
</reference>
<dbReference type="Pfam" id="PF01590">
    <property type="entry name" value="GAF"/>
    <property type="match status" value="1"/>
</dbReference>
<protein>
    <submittedName>
        <fullName evidence="6">Histidine kinase</fullName>
    </submittedName>
</protein>
<gene>
    <name evidence="6" type="ORF">LVY72_10675</name>
</gene>
<dbReference type="InterPro" id="IPR029016">
    <property type="entry name" value="GAF-like_dom_sf"/>
</dbReference>
<comment type="caution">
    <text evidence="6">The sequence shown here is derived from an EMBL/GenBank/DDBJ whole genome shotgun (WGS) entry which is preliminary data.</text>
</comment>
<accession>A0ABS9L7C5</accession>
<dbReference type="PANTHER" id="PTHR24421">
    <property type="entry name" value="NITRATE/NITRITE SENSOR PROTEIN NARX-RELATED"/>
    <property type="match status" value="1"/>
</dbReference>
<feature type="domain" description="GAF" evidence="4">
    <location>
        <begin position="4"/>
        <end position="146"/>
    </location>
</feature>
<dbReference type="CDD" id="cd16917">
    <property type="entry name" value="HATPase_UhpB-NarQ-NarX-like"/>
    <property type="match status" value="1"/>
</dbReference>
<keyword evidence="7" id="KW-1185">Reference proteome</keyword>
<dbReference type="SMART" id="SM00065">
    <property type="entry name" value="GAF"/>
    <property type="match status" value="1"/>
</dbReference>
<dbReference type="PANTHER" id="PTHR24421:SF56">
    <property type="entry name" value="OXYGEN SENSOR HISTIDINE KINASE RESPONSE REGULATOR DOST"/>
    <property type="match status" value="1"/>
</dbReference>
<keyword evidence="2 6" id="KW-0418">Kinase</keyword>
<dbReference type="InterPro" id="IPR003018">
    <property type="entry name" value="GAF"/>
</dbReference>
<proteinExistence type="predicted"/>
<dbReference type="Gene3D" id="3.30.450.40">
    <property type="match status" value="1"/>
</dbReference>
<dbReference type="InterPro" id="IPR036890">
    <property type="entry name" value="HATPase_C_sf"/>
</dbReference>
<evidence type="ECO:0000313" key="6">
    <source>
        <dbReference type="EMBL" id="MCG2622379.1"/>
    </source>
</evidence>
<dbReference type="InterPro" id="IPR050482">
    <property type="entry name" value="Sensor_HK_TwoCompSys"/>
</dbReference>
<dbReference type="Gene3D" id="1.20.5.1930">
    <property type="match status" value="1"/>
</dbReference>